<dbReference type="PANTHER" id="PTHR47053">
    <property type="entry name" value="MUREIN DD-ENDOPEPTIDASE MEPH-RELATED"/>
    <property type="match status" value="1"/>
</dbReference>
<evidence type="ECO:0000313" key="6">
    <source>
        <dbReference type="EMBL" id="QOY90648.1"/>
    </source>
</evidence>
<evidence type="ECO:0000256" key="2">
    <source>
        <dbReference type="ARBA" id="ARBA00022670"/>
    </source>
</evidence>
<dbReference type="InterPro" id="IPR041382">
    <property type="entry name" value="SH3_16"/>
</dbReference>
<dbReference type="Gene3D" id="2.30.30.40">
    <property type="entry name" value="SH3 Domains"/>
    <property type="match status" value="2"/>
</dbReference>
<dbReference type="Proteomes" id="UP000593892">
    <property type="component" value="Chromosome"/>
</dbReference>
<dbReference type="InterPro" id="IPR038765">
    <property type="entry name" value="Papain-like_cys_pep_sf"/>
</dbReference>
<keyword evidence="3" id="KW-0378">Hydrolase</keyword>
<proteinExistence type="inferred from homology"/>
<dbReference type="GO" id="GO:0008234">
    <property type="term" value="F:cysteine-type peptidase activity"/>
    <property type="evidence" value="ECO:0007669"/>
    <property type="project" value="UniProtKB-KW"/>
</dbReference>
<dbReference type="KEGG" id="pfer:IRI77_12065"/>
<dbReference type="RefSeq" id="WP_194452308.1">
    <property type="nucleotide sequence ID" value="NZ_CP063849.1"/>
</dbReference>
<evidence type="ECO:0000256" key="3">
    <source>
        <dbReference type="ARBA" id="ARBA00022801"/>
    </source>
</evidence>
<dbReference type="Gene3D" id="3.90.1720.10">
    <property type="entry name" value="endopeptidase domain like (from Nostoc punctiforme)"/>
    <property type="match status" value="1"/>
</dbReference>
<dbReference type="InterPro" id="IPR000064">
    <property type="entry name" value="NLP_P60_dom"/>
</dbReference>
<evidence type="ECO:0000259" key="5">
    <source>
        <dbReference type="PROSITE" id="PS51935"/>
    </source>
</evidence>
<feature type="domain" description="NlpC/P60" evidence="5">
    <location>
        <begin position="145"/>
        <end position="270"/>
    </location>
</feature>
<dbReference type="EMBL" id="CP063849">
    <property type="protein sequence ID" value="QOY90648.1"/>
    <property type="molecule type" value="Genomic_DNA"/>
</dbReference>
<accession>A0A7S7NVM3</accession>
<keyword evidence="7" id="KW-1185">Reference proteome</keyword>
<keyword evidence="2" id="KW-0645">Protease</keyword>
<gene>
    <name evidence="6" type="ORF">IRI77_12065</name>
</gene>
<protein>
    <submittedName>
        <fullName evidence="6">C40 family peptidase</fullName>
    </submittedName>
</protein>
<sequence>MAETRAVIVQPVLDMYSKPSLDADVVSQALHGMTVQVTAEQEGWLSITTPGDDYPGWIERAGVRILKDGEAYPNGRTVTVQALLAHVYREASVTKHRPLISLPFETRLEVVADQTARGDRWLQVRLPDGRTGSIQSGDVIESPKTLEVPEIIELAHRFLGRPYTWGGRSAAGYDCSGFVQMLVRRGGVDLPRDAKPQALWEKAATIERKDLRPGDLVYFGPSVQKINHTGFYVGHGEFIHSTTNTQPVIQISKLDDQPWTKLLVACRRWKQ</sequence>
<dbReference type="Pfam" id="PF18348">
    <property type="entry name" value="SH3_16"/>
    <property type="match status" value="1"/>
</dbReference>
<dbReference type="PROSITE" id="PS51935">
    <property type="entry name" value="NLPC_P60"/>
    <property type="match status" value="1"/>
</dbReference>
<reference evidence="6 7" key="1">
    <citation type="submission" date="2020-10" db="EMBL/GenBank/DDBJ databases">
        <title>Complete genome sequence of Paludibaculum fermentans P105T, a facultatively anaerobic acidobacterium capable of dissimilatory Fe(III) reduction.</title>
        <authorList>
            <person name="Dedysh S.N."/>
            <person name="Beletsky A.V."/>
            <person name="Kulichevskaya I.S."/>
            <person name="Mardanov A.V."/>
            <person name="Ravin N.V."/>
        </authorList>
    </citation>
    <scope>NUCLEOTIDE SEQUENCE [LARGE SCALE GENOMIC DNA]</scope>
    <source>
        <strain evidence="6 7">P105</strain>
    </source>
</reference>
<evidence type="ECO:0000313" key="7">
    <source>
        <dbReference type="Proteomes" id="UP000593892"/>
    </source>
</evidence>
<comment type="similarity">
    <text evidence="1">Belongs to the peptidase C40 family.</text>
</comment>
<dbReference type="InterPro" id="IPR051202">
    <property type="entry name" value="Peptidase_C40"/>
</dbReference>
<dbReference type="PANTHER" id="PTHR47053:SF1">
    <property type="entry name" value="MUREIN DD-ENDOPEPTIDASE MEPH-RELATED"/>
    <property type="match status" value="1"/>
</dbReference>
<dbReference type="AlphaFoldDB" id="A0A7S7NVM3"/>
<dbReference type="GO" id="GO:0006508">
    <property type="term" value="P:proteolysis"/>
    <property type="evidence" value="ECO:0007669"/>
    <property type="project" value="UniProtKB-KW"/>
</dbReference>
<evidence type="ECO:0000256" key="1">
    <source>
        <dbReference type="ARBA" id="ARBA00007074"/>
    </source>
</evidence>
<organism evidence="6 7">
    <name type="scientific">Paludibaculum fermentans</name>
    <dbReference type="NCBI Taxonomy" id="1473598"/>
    <lineage>
        <taxon>Bacteria</taxon>
        <taxon>Pseudomonadati</taxon>
        <taxon>Acidobacteriota</taxon>
        <taxon>Terriglobia</taxon>
        <taxon>Bryobacterales</taxon>
        <taxon>Bryobacteraceae</taxon>
        <taxon>Paludibaculum</taxon>
    </lineage>
</organism>
<name>A0A7S7NVM3_PALFE</name>
<dbReference type="SUPFAM" id="SSF54001">
    <property type="entry name" value="Cysteine proteinases"/>
    <property type="match status" value="1"/>
</dbReference>
<evidence type="ECO:0000256" key="4">
    <source>
        <dbReference type="ARBA" id="ARBA00022807"/>
    </source>
</evidence>
<dbReference type="Pfam" id="PF00877">
    <property type="entry name" value="NLPC_P60"/>
    <property type="match status" value="1"/>
</dbReference>
<keyword evidence="4" id="KW-0788">Thiol protease</keyword>